<evidence type="ECO:0000256" key="1">
    <source>
        <dbReference type="SAM" id="MobiDB-lite"/>
    </source>
</evidence>
<organism evidence="2 3">
    <name type="scientific">Periconia digitata</name>
    <dbReference type="NCBI Taxonomy" id="1303443"/>
    <lineage>
        <taxon>Eukaryota</taxon>
        <taxon>Fungi</taxon>
        <taxon>Dikarya</taxon>
        <taxon>Ascomycota</taxon>
        <taxon>Pezizomycotina</taxon>
        <taxon>Dothideomycetes</taxon>
        <taxon>Pleosporomycetidae</taxon>
        <taxon>Pleosporales</taxon>
        <taxon>Massarineae</taxon>
        <taxon>Periconiaceae</taxon>
        <taxon>Periconia</taxon>
    </lineage>
</organism>
<name>A0A9W4UKS4_9PLEO</name>
<dbReference type="Proteomes" id="UP001152607">
    <property type="component" value="Unassembled WGS sequence"/>
</dbReference>
<accession>A0A9W4UKS4</accession>
<keyword evidence="3" id="KW-1185">Reference proteome</keyword>
<evidence type="ECO:0000313" key="3">
    <source>
        <dbReference type="Proteomes" id="UP001152607"/>
    </source>
</evidence>
<reference evidence="2" key="1">
    <citation type="submission" date="2023-01" db="EMBL/GenBank/DDBJ databases">
        <authorList>
            <person name="Van Ghelder C."/>
            <person name="Rancurel C."/>
        </authorList>
    </citation>
    <scope>NUCLEOTIDE SEQUENCE</scope>
    <source>
        <strain evidence="2">CNCM I-4278</strain>
    </source>
</reference>
<feature type="region of interest" description="Disordered" evidence="1">
    <location>
        <begin position="114"/>
        <end position="210"/>
    </location>
</feature>
<feature type="compositionally biased region" description="Basic and acidic residues" evidence="1">
    <location>
        <begin position="46"/>
        <end position="70"/>
    </location>
</feature>
<sequence length="379" mass="42084">MSSKFRSDLERELDPLGLNVSFPKEPVTVSHHRSAGHIPLPGTGPADHRMTRTERKHEQTAKHSLKVEAHRQAALRENMSSSGTSSQSIPKIGTVQPVKISSFARAKIVDNVGSSAVTGRGGEPSGHEKKPVARGSENPSRRIAHVNRGSPETPQKPTTKSPPTSQKIRSASYKTPLRNVSALPPPKFQLDAQMGHGNAASSSANTSRDPENWDIAQTMALFHIDNKTQDKNVPQATKIALGTSQQKSAVPPHLRRVERKVAEQIDDPFIEKPKIEEPKIEQPKIEKQPPVNIGAKYERYCEAREIMWKEKDLGFKDEHCSEESNLMDMPSASFNLLLKYVRDHHDKRAHDFANAMVKTYGPDKQFNMSNMQHYAGGSP</sequence>
<evidence type="ECO:0000313" key="2">
    <source>
        <dbReference type="EMBL" id="CAI6336837.1"/>
    </source>
</evidence>
<feature type="compositionally biased region" description="Low complexity" evidence="1">
    <location>
        <begin position="153"/>
        <end position="167"/>
    </location>
</feature>
<comment type="caution">
    <text evidence="2">The sequence shown here is derived from an EMBL/GenBank/DDBJ whole genome shotgun (WGS) entry which is preliminary data.</text>
</comment>
<feature type="compositionally biased region" description="Basic and acidic residues" evidence="1">
    <location>
        <begin position="1"/>
        <end position="14"/>
    </location>
</feature>
<protein>
    <submittedName>
        <fullName evidence="2">Uncharacterized protein</fullName>
    </submittedName>
</protein>
<proteinExistence type="predicted"/>
<dbReference type="EMBL" id="CAOQHR010000007">
    <property type="protein sequence ID" value="CAI6336837.1"/>
    <property type="molecule type" value="Genomic_DNA"/>
</dbReference>
<dbReference type="AlphaFoldDB" id="A0A9W4UKS4"/>
<feature type="region of interest" description="Disordered" evidence="1">
    <location>
        <begin position="1"/>
        <end position="70"/>
    </location>
</feature>
<gene>
    <name evidence="2" type="ORF">PDIGIT_LOCUS9943</name>
</gene>